<proteinExistence type="predicted"/>
<protein>
    <submittedName>
        <fullName evidence="1">Uncharacterized protein</fullName>
    </submittedName>
</protein>
<accession>A0A645CHW5</accession>
<comment type="caution">
    <text evidence="1">The sequence shown here is derived from an EMBL/GenBank/DDBJ whole genome shotgun (WGS) entry which is preliminary data.</text>
</comment>
<evidence type="ECO:0000313" key="1">
    <source>
        <dbReference type="EMBL" id="MPM76531.1"/>
    </source>
</evidence>
<dbReference type="AlphaFoldDB" id="A0A645CHW5"/>
<name>A0A645CHW5_9ZZZZ</name>
<dbReference type="EMBL" id="VSSQ01027336">
    <property type="protein sequence ID" value="MPM76531.1"/>
    <property type="molecule type" value="Genomic_DNA"/>
</dbReference>
<gene>
    <name evidence="1" type="ORF">SDC9_123529</name>
</gene>
<reference evidence="1" key="1">
    <citation type="submission" date="2019-08" db="EMBL/GenBank/DDBJ databases">
        <authorList>
            <person name="Kucharzyk K."/>
            <person name="Murdoch R.W."/>
            <person name="Higgins S."/>
            <person name="Loffler F."/>
        </authorList>
    </citation>
    <scope>NUCLEOTIDE SEQUENCE</scope>
</reference>
<sequence length="52" mass="6236">MLAYINRNGMKRKKMSMKRSFIPFMSKFLRFVPNGLTFLLIYANLVMYKVII</sequence>
<organism evidence="1">
    <name type="scientific">bioreactor metagenome</name>
    <dbReference type="NCBI Taxonomy" id="1076179"/>
    <lineage>
        <taxon>unclassified sequences</taxon>
        <taxon>metagenomes</taxon>
        <taxon>ecological metagenomes</taxon>
    </lineage>
</organism>